<dbReference type="STRING" id="692418.SAMN04488029_2420"/>
<dbReference type="AlphaFoldDB" id="A0A1W2GF31"/>
<keyword evidence="2" id="KW-1185">Reference proteome</keyword>
<name>A0A1W2GF31_REIFA</name>
<protein>
    <submittedName>
        <fullName evidence="1">Uncharacterized protein</fullName>
    </submittedName>
</protein>
<dbReference type="Proteomes" id="UP000192472">
    <property type="component" value="Unassembled WGS sequence"/>
</dbReference>
<proteinExistence type="predicted"/>
<evidence type="ECO:0000313" key="1">
    <source>
        <dbReference type="EMBL" id="SMD35257.1"/>
    </source>
</evidence>
<reference evidence="1 2" key="1">
    <citation type="submission" date="2017-04" db="EMBL/GenBank/DDBJ databases">
        <authorList>
            <person name="Afonso C.L."/>
            <person name="Miller P.J."/>
            <person name="Scott M.A."/>
            <person name="Spackman E."/>
            <person name="Goraichik I."/>
            <person name="Dimitrov K.M."/>
            <person name="Suarez D.L."/>
            <person name="Swayne D.E."/>
        </authorList>
    </citation>
    <scope>NUCLEOTIDE SEQUENCE [LARGE SCALE GENOMIC DNA]</scope>
    <source>
        <strain evidence="1 2">DSM 26133</strain>
    </source>
</reference>
<dbReference type="EMBL" id="FWYF01000002">
    <property type="protein sequence ID" value="SMD35257.1"/>
    <property type="molecule type" value="Genomic_DNA"/>
</dbReference>
<evidence type="ECO:0000313" key="2">
    <source>
        <dbReference type="Proteomes" id="UP000192472"/>
    </source>
</evidence>
<sequence length="49" mass="5761">MARYWACQKGIESALLYFQYFSTKFKIIKNNPLLNKSASKVNEFMLLNP</sequence>
<accession>A0A1W2GF31</accession>
<organism evidence="1 2">
    <name type="scientific">Reichenbachiella faecimaris</name>
    <dbReference type="NCBI Taxonomy" id="692418"/>
    <lineage>
        <taxon>Bacteria</taxon>
        <taxon>Pseudomonadati</taxon>
        <taxon>Bacteroidota</taxon>
        <taxon>Cytophagia</taxon>
        <taxon>Cytophagales</taxon>
        <taxon>Reichenbachiellaceae</taxon>
        <taxon>Reichenbachiella</taxon>
    </lineage>
</organism>
<gene>
    <name evidence="1" type="ORF">SAMN04488029_2420</name>
</gene>